<organism evidence="1 2">
    <name type="scientific">Pyropia yezoensis</name>
    <name type="common">Susabi-nori</name>
    <name type="synonym">Porphyra yezoensis</name>
    <dbReference type="NCBI Taxonomy" id="2788"/>
    <lineage>
        <taxon>Eukaryota</taxon>
        <taxon>Rhodophyta</taxon>
        <taxon>Bangiophyceae</taxon>
        <taxon>Bangiales</taxon>
        <taxon>Bangiaceae</taxon>
        <taxon>Pyropia</taxon>
    </lineage>
</organism>
<reference evidence="1" key="1">
    <citation type="submission" date="2019-11" db="EMBL/GenBank/DDBJ databases">
        <title>Nori genome reveals adaptations in red seaweeds to the harsh intertidal environment.</title>
        <authorList>
            <person name="Wang D."/>
            <person name="Mao Y."/>
        </authorList>
    </citation>
    <scope>NUCLEOTIDE SEQUENCE</scope>
    <source>
        <tissue evidence="1">Gametophyte</tissue>
    </source>
</reference>
<protein>
    <submittedName>
        <fullName evidence="1">Uncharacterized protein</fullName>
    </submittedName>
</protein>
<comment type="caution">
    <text evidence="1">The sequence shown here is derived from an EMBL/GenBank/DDBJ whole genome shotgun (WGS) entry which is preliminary data.</text>
</comment>
<dbReference type="Proteomes" id="UP000798662">
    <property type="component" value="Chromosome 3"/>
</dbReference>
<accession>A0ACC3CJC7</accession>
<keyword evidence="2" id="KW-1185">Reference proteome</keyword>
<dbReference type="EMBL" id="CM020620">
    <property type="protein sequence ID" value="KAK1869928.1"/>
    <property type="molecule type" value="Genomic_DNA"/>
</dbReference>
<evidence type="ECO:0000313" key="1">
    <source>
        <dbReference type="EMBL" id="KAK1869928.1"/>
    </source>
</evidence>
<sequence length="679" mass="70473">MSPWSAPVVVPADVGQDMVYPKVVSDSQPVVKPTEVAVKSVVGVLEGMLVRGDVRQVLQQLVCDSLLCWARQRSGAVRSPTQEVVPANVEQLWTSVRKLLHRWWPTWEASPTFAGEAASVPPPGTVSFITHPHRRPKYCKWAIDVDVSAAHDIISRLQGVGSARYFDKEKLPSMVTVMRVGPSAKSPILMSVATLLLVASKEYAFPTLLTELASMGRAPEPKDKSVVVATCHEFETAGLEAPAVLLAGASEQAAPFDVAQRRGEGARGEEAGATGDGGEPDALSDGDLASAGVDDAGPTLTMEERYKQMEELLDAEKAAEAVANRSHRVAVRRLTRSSCEADLGTREAAPPPPPDEAPSDPPASTLLLDERPGAVLKKQRVNTGGPSGRSTQVLLKLGHLCPPRRPAAVRIAPAVTPTKTSRVGGWAAPGGGKANGVSGGSSFSTLPAALGAQCASSASADKSLPIASVALCGSAAHAADLLTGVAPAASKDPGCVRAVTTHESSDGAKPSTLIGNTSSLGDPPDWSALNGDSSPAPSVRQTPRPFPFPFASGVDDAEPGLGPGTASDSSLSSSDQPINLRLRGAVAHDSDEAVGRTRPPGSSVAAFPFPSTQERELARQRVAAAVAASHQHIAAVIAMRNPPAESTRAMDCEPASLPSTQPEHLRSAGGADSQSLRSP</sequence>
<proteinExistence type="predicted"/>
<name>A0ACC3CJC7_PYRYE</name>
<gene>
    <name evidence="1" type="ORF">I4F81_012393</name>
</gene>
<evidence type="ECO:0000313" key="2">
    <source>
        <dbReference type="Proteomes" id="UP000798662"/>
    </source>
</evidence>